<dbReference type="InterPro" id="IPR055356">
    <property type="entry name" value="ZP-N"/>
</dbReference>
<keyword evidence="9" id="KW-0472">Membrane</keyword>
<sequence>SCSFLLLLFLLSPWPRATMAVLQYRHDCGELGMQLLVFPSHSHTVRFKVLDEFGSRFDVANCSICLHWLNSREDGSIIFSSGYKGCHVLFKENRHILRVQLEELLSNGILVASYEVNMTCPKPGGSEKLTDGKREKARDSTVLISHTGLHQMSESSLTLTESQLTSQDHLEQIHTVGRYQPSSVLQHHSNPAHSGLLSQPGGVRPVTPIQGSFIHPGVQPPQLGGQSQPGILHPVLVSQTHPSLGHPGGQTQPGHLRPGSVSQNQPGMVHPGAQNQPGIRPGFVSQNQPGGQNQPGQLRPVFVSPNHPGGQNQPGIRPVFVSPNHPGGQNQPGIRPGFVSQNQPGGQSQPGIRPGFVSPNHPGGQNQPGIRPGFVSQNHPGGQSQPGIRPGLVSPNQPGMTSIGAQTPAGFLRPVAQPPNQPGISHPSHHSNSHSSLQGHTGLSHPGYSSPAVVHPGLSSWPGFISPGLQAQPQLGLGHPGLQPQPGLLNSGIHSQPNLLHSTALFYPSAGAGKQPQGTQLTREQCQVPVGRLPCVAPQGRDGCLQAGCCYDDMDRTTPCYYGNTATVQCLLEGHFILVVPRGMVSLPYNLDSVRLASSQAGCEPLHVSEAFVMFRFPVTHCGTTVQVIEDKLIYENQLISTIDVQGSPRGSVTRDSTYILHARCIYNSSDLLPLGVEVAVPPTAAPLAMPGPLGLQLRIATDESYSSYHPVGDFPLVRVLRDPIYVEVRLLQKTDPNLVLVLHHCWASPGSHATSQPQWPILVDGCPFQGDNYRTRLIPMGPASPELPFPSHYQRFVVSTFAFVEPPGMAVLEGEVYISCSASVCHLAQPEPCRPSCQLGVPSRARRSPGDRRRGDSMGTVTSQGCIVFPEAPKRGGT</sequence>
<keyword evidence="3" id="KW-0964">Secreted</keyword>
<dbReference type="GO" id="GO:0032190">
    <property type="term" value="F:acrosin binding"/>
    <property type="evidence" value="ECO:0007669"/>
    <property type="project" value="TreeGrafter"/>
</dbReference>
<feature type="compositionally biased region" description="Low complexity" evidence="15">
    <location>
        <begin position="475"/>
        <end position="489"/>
    </location>
</feature>
<dbReference type="GO" id="GO:0060468">
    <property type="term" value="P:prevention of polyspermy"/>
    <property type="evidence" value="ECO:0007669"/>
    <property type="project" value="TreeGrafter"/>
</dbReference>
<evidence type="ECO:0000256" key="6">
    <source>
        <dbReference type="ARBA" id="ARBA00022692"/>
    </source>
</evidence>
<evidence type="ECO:0000256" key="8">
    <source>
        <dbReference type="ARBA" id="ARBA00022989"/>
    </source>
</evidence>
<keyword evidence="10" id="KW-1015">Disulfide bond</keyword>
<evidence type="ECO:0000256" key="10">
    <source>
        <dbReference type="ARBA" id="ARBA00023157"/>
    </source>
</evidence>
<feature type="region of interest" description="Disordered" evidence="15">
    <location>
        <begin position="475"/>
        <end position="494"/>
    </location>
</feature>
<organism evidence="19 20">
    <name type="scientific">Certhia brachydactyla</name>
    <name type="common">short-toed tree-creeper</name>
    <dbReference type="NCBI Taxonomy" id="73330"/>
    <lineage>
        <taxon>Eukaryota</taxon>
        <taxon>Metazoa</taxon>
        <taxon>Chordata</taxon>
        <taxon>Craniata</taxon>
        <taxon>Vertebrata</taxon>
        <taxon>Euteleostomi</taxon>
        <taxon>Archelosauria</taxon>
        <taxon>Archosauria</taxon>
        <taxon>Dinosauria</taxon>
        <taxon>Saurischia</taxon>
        <taxon>Theropoda</taxon>
        <taxon>Coelurosauria</taxon>
        <taxon>Aves</taxon>
        <taxon>Neognathae</taxon>
        <taxon>Neoaves</taxon>
        <taxon>Telluraves</taxon>
        <taxon>Australaves</taxon>
        <taxon>Passeriformes</taxon>
        <taxon>Certhiidae</taxon>
        <taxon>Certhiinae</taxon>
        <taxon>Certhia</taxon>
    </lineage>
</organism>
<keyword evidence="7 16" id="KW-0732">Signal</keyword>
<evidence type="ECO:0000313" key="19">
    <source>
        <dbReference type="EMBL" id="NXO90907.1"/>
    </source>
</evidence>
<feature type="compositionally biased region" description="Low complexity" evidence="15">
    <location>
        <begin position="286"/>
        <end position="297"/>
    </location>
</feature>
<keyword evidence="12" id="KW-0278">Fertilization</keyword>
<keyword evidence="11" id="KW-0325">Glycoprotein</keyword>
<dbReference type="Proteomes" id="UP000536092">
    <property type="component" value="Unassembled WGS sequence"/>
</dbReference>
<evidence type="ECO:0000256" key="2">
    <source>
        <dbReference type="ARBA" id="ARBA00022475"/>
    </source>
</evidence>
<proteinExistence type="predicted"/>
<feature type="domain" description="P-type" evidence="18">
    <location>
        <begin position="524"/>
        <end position="564"/>
    </location>
</feature>
<evidence type="ECO:0000256" key="3">
    <source>
        <dbReference type="ARBA" id="ARBA00022525"/>
    </source>
</evidence>
<dbReference type="PROSITE" id="PS51448">
    <property type="entry name" value="P_TREFOIL_2"/>
    <property type="match status" value="1"/>
</dbReference>
<feature type="domain" description="ZP" evidence="17">
    <location>
        <begin position="569"/>
        <end position="845"/>
    </location>
</feature>
<reference evidence="19 20" key="1">
    <citation type="submission" date="2019-09" db="EMBL/GenBank/DDBJ databases">
        <title>Bird 10,000 Genomes (B10K) Project - Family phase.</title>
        <authorList>
            <person name="Zhang G."/>
        </authorList>
    </citation>
    <scope>NUCLEOTIDE SEQUENCE [LARGE SCALE GENOMIC DNA]</scope>
    <source>
        <strain evidence="19">B10K-DU-002-20</strain>
        <tissue evidence="19">Muscle</tissue>
    </source>
</reference>
<dbReference type="InterPro" id="IPR051148">
    <property type="entry name" value="Zona_Pellucida_Domain_gp"/>
</dbReference>
<keyword evidence="5" id="KW-0165">Cleavage on pair of basic residues</keyword>
<dbReference type="Pfam" id="PF00100">
    <property type="entry name" value="Zona_pellucida"/>
    <property type="match status" value="1"/>
</dbReference>
<dbReference type="GO" id="GO:0035804">
    <property type="term" value="F:structural constituent of egg coat"/>
    <property type="evidence" value="ECO:0007669"/>
    <property type="project" value="TreeGrafter"/>
</dbReference>
<comment type="subcellular location">
    <subcellularLocation>
        <location evidence="1">Cell membrane</location>
        <topology evidence="1">Single-pass type I membrane protein</topology>
    </subcellularLocation>
    <subcellularLocation>
        <location evidence="13">Zona pellucida</location>
    </subcellularLocation>
</comment>
<evidence type="ECO:0000256" key="11">
    <source>
        <dbReference type="ARBA" id="ARBA00023180"/>
    </source>
</evidence>
<feature type="compositionally biased region" description="Polar residues" evidence="15">
    <location>
        <begin position="375"/>
        <end position="386"/>
    </location>
</feature>
<feature type="compositionally biased region" description="Low complexity" evidence="15">
    <location>
        <begin position="216"/>
        <end position="230"/>
    </location>
</feature>
<dbReference type="InterPro" id="IPR055355">
    <property type="entry name" value="ZP-C"/>
</dbReference>
<evidence type="ECO:0000256" key="5">
    <source>
        <dbReference type="ARBA" id="ARBA00022685"/>
    </source>
</evidence>
<dbReference type="OrthoDB" id="9907024at2759"/>
<feature type="chain" id="PRO_5029895409" evidence="16">
    <location>
        <begin position="21"/>
        <end position="879"/>
    </location>
</feature>
<dbReference type="InterPro" id="IPR044913">
    <property type="entry name" value="P_trefoil_dom_sf"/>
</dbReference>
<accession>A0A7L1W1U6</accession>
<keyword evidence="6" id="KW-0812">Transmembrane</keyword>
<dbReference type="AlphaFoldDB" id="A0A7L1W1U6"/>
<dbReference type="Gene3D" id="2.60.40.3210">
    <property type="entry name" value="Zona pellucida, ZP-N domain"/>
    <property type="match status" value="1"/>
</dbReference>
<keyword evidence="20" id="KW-1185">Reference proteome</keyword>
<evidence type="ECO:0000256" key="13">
    <source>
        <dbReference type="ARBA" id="ARBA00024183"/>
    </source>
</evidence>
<dbReference type="Gene3D" id="2.60.40.4100">
    <property type="entry name" value="Zona pellucida, ZP-C domain"/>
    <property type="match status" value="1"/>
</dbReference>
<dbReference type="InterPro" id="IPR042235">
    <property type="entry name" value="ZP-C_dom"/>
</dbReference>
<evidence type="ECO:0000259" key="18">
    <source>
        <dbReference type="PROSITE" id="PS51448"/>
    </source>
</evidence>
<dbReference type="PANTHER" id="PTHR23343:SF41">
    <property type="entry name" value="ZONA PELLUCIDA SPERM-BINDING PROTEIN 1"/>
    <property type="match status" value="1"/>
</dbReference>
<dbReference type="InterPro" id="IPR001507">
    <property type="entry name" value="ZP_dom"/>
</dbReference>
<dbReference type="InterPro" id="IPR054554">
    <property type="entry name" value="ZP1/4_Ig-like"/>
</dbReference>
<dbReference type="PANTHER" id="PTHR23343">
    <property type="entry name" value="ZONA PELLUCIDA SPERM-BINDING PROTEIN"/>
    <property type="match status" value="1"/>
</dbReference>
<dbReference type="Pfam" id="PF22821">
    <property type="entry name" value="ZP1_ZP4_Ig-like"/>
    <property type="match status" value="1"/>
</dbReference>
<feature type="non-terminal residue" evidence="19">
    <location>
        <position position="1"/>
    </location>
</feature>
<evidence type="ECO:0000256" key="14">
    <source>
        <dbReference type="PROSITE-ProRule" id="PRU00779"/>
    </source>
</evidence>
<keyword evidence="8" id="KW-1133">Transmembrane helix</keyword>
<dbReference type="EMBL" id="VXBV01001572">
    <property type="protein sequence ID" value="NXO90907.1"/>
    <property type="molecule type" value="Genomic_DNA"/>
</dbReference>
<comment type="caution">
    <text evidence="14">Lacks conserved residue(s) required for the propagation of feature annotation.</text>
</comment>
<evidence type="ECO:0000256" key="15">
    <source>
        <dbReference type="SAM" id="MobiDB-lite"/>
    </source>
</evidence>
<dbReference type="GO" id="GO:0005886">
    <property type="term" value="C:plasma membrane"/>
    <property type="evidence" value="ECO:0007669"/>
    <property type="project" value="UniProtKB-SubCell"/>
</dbReference>
<feature type="compositionally biased region" description="Low complexity" evidence="15">
    <location>
        <begin position="340"/>
        <end position="351"/>
    </location>
</feature>
<dbReference type="GO" id="GO:0035805">
    <property type="term" value="C:egg coat"/>
    <property type="evidence" value="ECO:0007669"/>
    <property type="project" value="UniProtKB-SubCell"/>
</dbReference>
<feature type="region of interest" description="Disordered" evidence="15">
    <location>
        <begin position="839"/>
        <end position="861"/>
    </location>
</feature>
<feature type="region of interest" description="Disordered" evidence="15">
    <location>
        <begin position="185"/>
        <end position="451"/>
    </location>
</feature>
<dbReference type="Pfam" id="PF23344">
    <property type="entry name" value="ZP-N"/>
    <property type="match status" value="1"/>
</dbReference>
<dbReference type="PRINTS" id="PR00023">
    <property type="entry name" value="ZPELLUCIDA"/>
</dbReference>
<evidence type="ECO:0000256" key="1">
    <source>
        <dbReference type="ARBA" id="ARBA00004251"/>
    </source>
</evidence>
<evidence type="ECO:0000256" key="9">
    <source>
        <dbReference type="ARBA" id="ARBA00023136"/>
    </source>
</evidence>
<evidence type="ECO:0000256" key="4">
    <source>
        <dbReference type="ARBA" id="ARBA00022530"/>
    </source>
</evidence>
<evidence type="ECO:0000313" key="20">
    <source>
        <dbReference type="Proteomes" id="UP000536092"/>
    </source>
</evidence>
<keyword evidence="2" id="KW-1003">Cell membrane</keyword>
<dbReference type="CDD" id="cd00111">
    <property type="entry name" value="Trefoil"/>
    <property type="match status" value="1"/>
</dbReference>
<comment type="caution">
    <text evidence="19">The sequence shown here is derived from an EMBL/GenBank/DDBJ whole genome shotgun (WGS) entry which is preliminary data.</text>
</comment>
<evidence type="ECO:0000256" key="7">
    <source>
        <dbReference type="ARBA" id="ARBA00022729"/>
    </source>
</evidence>
<dbReference type="InterPro" id="IPR048290">
    <property type="entry name" value="ZP_chr"/>
</dbReference>
<feature type="non-terminal residue" evidence="19">
    <location>
        <position position="879"/>
    </location>
</feature>
<name>A0A7L1W1U6_9PASS</name>
<dbReference type="SUPFAM" id="SSF57492">
    <property type="entry name" value="Trefoil"/>
    <property type="match status" value="1"/>
</dbReference>
<dbReference type="PROSITE" id="PS51034">
    <property type="entry name" value="ZP_2"/>
    <property type="match status" value="1"/>
</dbReference>
<evidence type="ECO:0000256" key="16">
    <source>
        <dbReference type="SAM" id="SignalP"/>
    </source>
</evidence>
<dbReference type="GO" id="GO:0007339">
    <property type="term" value="P:binding of sperm to zona pellucida"/>
    <property type="evidence" value="ECO:0007669"/>
    <property type="project" value="TreeGrafter"/>
</dbReference>
<dbReference type="InterPro" id="IPR000519">
    <property type="entry name" value="P_trefoil_dom"/>
</dbReference>
<evidence type="ECO:0000256" key="12">
    <source>
        <dbReference type="ARBA" id="ARBA00023279"/>
    </source>
</evidence>
<keyword evidence="4" id="KW-0272">Extracellular matrix</keyword>
<gene>
    <name evidence="19" type="primary">Zp1</name>
    <name evidence="19" type="ORF">CERBRA_R03325</name>
</gene>
<feature type="signal peptide" evidence="16">
    <location>
        <begin position="1"/>
        <end position="20"/>
    </location>
</feature>
<dbReference type="SMART" id="SM00241">
    <property type="entry name" value="ZP"/>
    <property type="match status" value="1"/>
</dbReference>
<protein>
    <submittedName>
        <fullName evidence="19">ZP1 protein</fullName>
    </submittedName>
</protein>
<feature type="compositionally biased region" description="Polar residues" evidence="15">
    <location>
        <begin position="394"/>
        <end position="405"/>
    </location>
</feature>
<evidence type="ECO:0000259" key="17">
    <source>
        <dbReference type="PROSITE" id="PS51034"/>
    </source>
</evidence>